<organism evidence="1 2">
    <name type="scientific">Acidithiobacillus ferrooxidans (strain ATCC 23270 / DSM 14882 / CIP 104768 / NCIMB 8455)</name>
    <name type="common">Ferrobacillus ferrooxidans (strain ATCC 23270)</name>
    <dbReference type="NCBI Taxonomy" id="243159"/>
    <lineage>
        <taxon>Bacteria</taxon>
        <taxon>Pseudomonadati</taxon>
        <taxon>Pseudomonadota</taxon>
        <taxon>Acidithiobacillia</taxon>
        <taxon>Acidithiobacillales</taxon>
        <taxon>Acidithiobacillaceae</taxon>
        <taxon>Acidithiobacillus</taxon>
    </lineage>
</organism>
<evidence type="ECO:0000313" key="2">
    <source>
        <dbReference type="Proteomes" id="UP000001362"/>
    </source>
</evidence>
<proteinExistence type="predicted"/>
<dbReference type="AlphaFoldDB" id="B7J871"/>
<gene>
    <name evidence="1" type="ordered locus">AFE_1123</name>
</gene>
<dbReference type="STRING" id="243159.AFE_1123"/>
<dbReference type="Proteomes" id="UP000001362">
    <property type="component" value="Chromosome"/>
</dbReference>
<dbReference type="HOGENOM" id="CLU_1507505_0_0_6"/>
<name>B7J871_ACIF2</name>
<keyword evidence="2" id="KW-1185">Reference proteome</keyword>
<dbReference type="EMBL" id="CP001219">
    <property type="protein sequence ID" value="ACK79557.1"/>
    <property type="molecule type" value="Genomic_DNA"/>
</dbReference>
<sequence length="178" mass="19282">MVDICCCSSIAPLVKFIRVKPRPTADISREITGKLLAFVIHANERQKRTVAPIGKLAGLPIRHHVLHSLHTNRREPFLKTDCHFSMAAAFIGLLVRAIVAHGQLTAHGGLVVAMVITDGHDTVALPDIGGHFSASAMLRTRHPNALPAPTMPAYGCTSKRYMVKQSKSAVVGFFAEIC</sequence>
<accession>B7J871</accession>
<protein>
    <submittedName>
        <fullName evidence="1">Uncharacterized protein</fullName>
    </submittedName>
</protein>
<evidence type="ECO:0000313" key="1">
    <source>
        <dbReference type="EMBL" id="ACK79557.1"/>
    </source>
</evidence>
<dbReference type="PaxDb" id="243159-AFE_1123"/>
<reference evidence="1 2" key="1">
    <citation type="journal article" date="2008" name="BMC Genomics">
        <title>Acidithiobacillus ferrooxidans metabolism: from genome sequence to industrial applications.</title>
        <authorList>
            <person name="Valdes J."/>
            <person name="Pedroso I."/>
            <person name="Quatrini R."/>
            <person name="Dodson R.J."/>
            <person name="Tettelin H."/>
            <person name="Blake R.II."/>
            <person name="Eisen J.A."/>
            <person name="Holmes D.S."/>
        </authorList>
    </citation>
    <scope>NUCLEOTIDE SEQUENCE [LARGE SCALE GENOMIC DNA]</scope>
    <source>
        <strain evidence="2">ATCC 23270 / DSM 14882 / CIP 104768 / NCIMB 8455</strain>
    </source>
</reference>
<dbReference type="KEGG" id="afr:AFE_1123"/>